<name>A0A109LEW4_PSEFL</name>
<dbReference type="AlphaFoldDB" id="A0A109LEW4"/>
<proteinExistence type="predicted"/>
<dbReference type="EMBL" id="LCYA01000103">
    <property type="protein sequence ID" value="KWV86191.1"/>
    <property type="molecule type" value="Genomic_DNA"/>
</dbReference>
<gene>
    <name evidence="1" type="ORF">PFLmoz3_04163</name>
</gene>
<evidence type="ECO:0000313" key="2">
    <source>
        <dbReference type="Proteomes" id="UP000061348"/>
    </source>
</evidence>
<comment type="caution">
    <text evidence="1">The sequence shown here is derived from an EMBL/GenBank/DDBJ whole genome shotgun (WGS) entry which is preliminary data.</text>
</comment>
<protein>
    <submittedName>
        <fullName evidence="1">Uncharacterized protein</fullName>
    </submittedName>
</protein>
<dbReference type="Proteomes" id="UP000061348">
    <property type="component" value="Unassembled WGS sequence"/>
</dbReference>
<accession>A0A109LEW4</accession>
<evidence type="ECO:0000313" key="1">
    <source>
        <dbReference type="EMBL" id="KWV86191.1"/>
    </source>
</evidence>
<organism evidence="1 2">
    <name type="scientific">Pseudomonas fluorescens</name>
    <dbReference type="NCBI Taxonomy" id="294"/>
    <lineage>
        <taxon>Bacteria</taxon>
        <taxon>Pseudomonadati</taxon>
        <taxon>Pseudomonadota</taxon>
        <taxon>Gammaproteobacteria</taxon>
        <taxon>Pseudomonadales</taxon>
        <taxon>Pseudomonadaceae</taxon>
        <taxon>Pseudomonas</taxon>
    </lineage>
</organism>
<sequence>MGNNRHEVVTHAHRLLQLGLGGLQAREQQLLLTAAALQFFNLQLHRLALAIQVDEHIDLALDRMDIQRLVQEVHRAAFIALEGVVEFAASRADEHDGDVLGLFGAAHQFGQFETVHARHLHVEDRHGEFMFQQQGQRLVGTQCLEDLAILTLDQRLEGQQVFRQIVDDQQFGLDST</sequence>
<reference evidence="1 2" key="1">
    <citation type="submission" date="2015-05" db="EMBL/GenBank/DDBJ databases">
        <title>A genomic and transcriptomic approach to investigate the blue pigment phenotype in Pseudomonas fluorescens.</title>
        <authorList>
            <person name="Andreani N.A."/>
            <person name="Cardazzo B."/>
        </authorList>
    </citation>
    <scope>NUCLEOTIDE SEQUENCE [LARGE SCALE GENOMIC DNA]</scope>
    <source>
        <strain evidence="1 2">Ps_22</strain>
    </source>
</reference>